<dbReference type="AlphaFoldDB" id="A0AAD0VDA2"/>
<accession>A0AAD0VDA2</accession>
<evidence type="ECO:0000313" key="3">
    <source>
        <dbReference type="Proteomes" id="UP000253779"/>
    </source>
</evidence>
<evidence type="ECO:0000256" key="1">
    <source>
        <dbReference type="SAM" id="MobiDB-lite"/>
    </source>
</evidence>
<protein>
    <submittedName>
        <fullName evidence="2">Uncharacterized protein</fullName>
    </submittedName>
</protein>
<dbReference type="EMBL" id="CP030930">
    <property type="protein sequence ID" value="AXI70505.1"/>
    <property type="molecule type" value="Genomic_DNA"/>
</dbReference>
<evidence type="ECO:0000313" key="2">
    <source>
        <dbReference type="EMBL" id="AXI70505.1"/>
    </source>
</evidence>
<dbReference type="Proteomes" id="UP000253779">
    <property type="component" value="Chromosome"/>
</dbReference>
<feature type="compositionally biased region" description="Basic and acidic residues" evidence="1">
    <location>
        <begin position="46"/>
        <end position="56"/>
    </location>
</feature>
<proteinExistence type="predicted"/>
<sequence length="73" mass="8154">MASPRSAPLRGGGLLPVAPRPCPDVRPVYTGAHRTDAGEGPSYVNKRREPTTDTETTRRHVRMIFSRPNGIWW</sequence>
<name>A0AAD0VDA2_9ACTN</name>
<feature type="region of interest" description="Disordered" evidence="1">
    <location>
        <begin position="1"/>
        <end position="56"/>
    </location>
</feature>
<reference evidence="2 3" key="1">
    <citation type="submission" date="2018-07" db="EMBL/GenBank/DDBJ databases">
        <title>Complete genome sequence of soil actinomycete Streptomyces cavourensis tj430.</title>
        <authorList>
            <person name="Wang P."/>
            <person name="Huang Y."/>
        </authorList>
    </citation>
    <scope>NUCLEOTIDE SEQUENCE [LARGE SCALE GENOMIC DNA]</scope>
    <source>
        <strain evidence="2 3">TJ430</strain>
    </source>
</reference>
<gene>
    <name evidence="2" type="ORF">DTW94_03805</name>
</gene>
<organism evidence="2 3">
    <name type="scientific">Streptomyces cavourensis</name>
    <dbReference type="NCBI Taxonomy" id="67258"/>
    <lineage>
        <taxon>Bacteria</taxon>
        <taxon>Bacillati</taxon>
        <taxon>Actinomycetota</taxon>
        <taxon>Actinomycetes</taxon>
        <taxon>Kitasatosporales</taxon>
        <taxon>Streptomycetaceae</taxon>
        <taxon>Streptomyces</taxon>
    </lineage>
</organism>